<dbReference type="InterPro" id="IPR017887">
    <property type="entry name" value="TF_TCP_subgr"/>
</dbReference>
<evidence type="ECO:0000256" key="3">
    <source>
        <dbReference type="ARBA" id="ARBA00023125"/>
    </source>
</evidence>
<dbReference type="OrthoDB" id="1911901at2759"/>
<dbReference type="PANTHER" id="PTHR31072">
    <property type="entry name" value="TRANSCRIPTION FACTOR TCP4-RELATED"/>
    <property type="match status" value="1"/>
</dbReference>
<dbReference type="InterPro" id="IPR005333">
    <property type="entry name" value="Transcription_factor_TCP"/>
</dbReference>
<proteinExistence type="predicted"/>
<evidence type="ECO:0000313" key="8">
    <source>
        <dbReference type="EMBL" id="OMO91562.1"/>
    </source>
</evidence>
<evidence type="ECO:0000256" key="2">
    <source>
        <dbReference type="ARBA" id="ARBA00023015"/>
    </source>
</evidence>
<protein>
    <submittedName>
        <fullName evidence="8">Transcription factor, TCP</fullName>
    </submittedName>
</protein>
<dbReference type="PANTHER" id="PTHR31072:SF218">
    <property type="entry name" value="TRANSCRIPTION FACTOR TCP11-RELATED"/>
    <property type="match status" value="1"/>
</dbReference>
<name>A0A1R3J9Q4_9ROSI</name>
<dbReference type="STRING" id="93759.A0A1R3J9Q4"/>
<dbReference type="GO" id="GO:0043565">
    <property type="term" value="F:sequence-specific DNA binding"/>
    <property type="evidence" value="ECO:0007669"/>
    <property type="project" value="TreeGrafter"/>
</dbReference>
<comment type="caution">
    <text evidence="8">The sequence shown here is derived from an EMBL/GenBank/DDBJ whole genome shotgun (WGS) entry which is preliminary data.</text>
</comment>
<dbReference type="EMBL" id="AWUE01016441">
    <property type="protein sequence ID" value="OMO91562.1"/>
    <property type="molecule type" value="Genomic_DNA"/>
</dbReference>
<reference evidence="9" key="1">
    <citation type="submission" date="2013-09" db="EMBL/GenBank/DDBJ databases">
        <title>Corchorus olitorius genome sequencing.</title>
        <authorList>
            <person name="Alam M."/>
            <person name="Haque M.S."/>
            <person name="Islam M.S."/>
            <person name="Emdad E.M."/>
            <person name="Islam M.M."/>
            <person name="Ahmed B."/>
            <person name="Halim A."/>
            <person name="Hossen Q.M.M."/>
            <person name="Hossain M.Z."/>
            <person name="Ahmed R."/>
            <person name="Khan M.M."/>
            <person name="Islam R."/>
            <person name="Rashid M.M."/>
            <person name="Khan S.A."/>
            <person name="Rahman M.S."/>
            <person name="Alam M."/>
            <person name="Yahiya A.S."/>
            <person name="Khan M.S."/>
            <person name="Azam M.S."/>
            <person name="Haque T."/>
            <person name="Lashkar M.Z.H."/>
            <person name="Akhand A.I."/>
            <person name="Morshed G."/>
            <person name="Roy S."/>
            <person name="Uddin K.S."/>
            <person name="Rabeya T."/>
            <person name="Hossain A.S."/>
            <person name="Chowdhury A."/>
            <person name="Snigdha A.R."/>
            <person name="Mortoza M.S."/>
            <person name="Matin S.A."/>
            <person name="Hoque S.M.E."/>
            <person name="Islam M.K."/>
            <person name="Roy D.K."/>
            <person name="Haider R."/>
            <person name="Moosa M.M."/>
            <person name="Elias S.M."/>
            <person name="Hasan A.M."/>
            <person name="Jahan S."/>
            <person name="Shafiuddin M."/>
            <person name="Mahmood N."/>
            <person name="Shommy N.S."/>
        </authorList>
    </citation>
    <scope>NUCLEOTIDE SEQUENCE [LARGE SCALE GENOMIC DNA]</scope>
    <source>
        <strain evidence="9">cv. O-4</strain>
    </source>
</reference>
<organism evidence="8 9">
    <name type="scientific">Corchorus olitorius</name>
    <dbReference type="NCBI Taxonomy" id="93759"/>
    <lineage>
        <taxon>Eukaryota</taxon>
        <taxon>Viridiplantae</taxon>
        <taxon>Streptophyta</taxon>
        <taxon>Embryophyta</taxon>
        <taxon>Tracheophyta</taxon>
        <taxon>Spermatophyta</taxon>
        <taxon>Magnoliopsida</taxon>
        <taxon>eudicotyledons</taxon>
        <taxon>Gunneridae</taxon>
        <taxon>Pentapetalae</taxon>
        <taxon>rosids</taxon>
        <taxon>malvids</taxon>
        <taxon>Malvales</taxon>
        <taxon>Malvaceae</taxon>
        <taxon>Grewioideae</taxon>
        <taxon>Apeibeae</taxon>
        <taxon>Corchorus</taxon>
    </lineage>
</organism>
<dbReference type="GO" id="GO:0003700">
    <property type="term" value="F:DNA-binding transcription factor activity"/>
    <property type="evidence" value="ECO:0007669"/>
    <property type="project" value="InterPro"/>
</dbReference>
<evidence type="ECO:0000259" key="7">
    <source>
        <dbReference type="PROSITE" id="PS51369"/>
    </source>
</evidence>
<evidence type="ECO:0000256" key="1">
    <source>
        <dbReference type="ARBA" id="ARBA00004123"/>
    </source>
</evidence>
<gene>
    <name evidence="8" type="ORF">COLO4_18288</name>
</gene>
<evidence type="ECO:0000256" key="5">
    <source>
        <dbReference type="ARBA" id="ARBA00023242"/>
    </source>
</evidence>
<evidence type="ECO:0000313" key="9">
    <source>
        <dbReference type="Proteomes" id="UP000187203"/>
    </source>
</evidence>
<keyword evidence="4" id="KW-0804">Transcription</keyword>
<dbReference type="Pfam" id="PF03634">
    <property type="entry name" value="TCP"/>
    <property type="match status" value="1"/>
</dbReference>
<sequence>MATKKMGLEMVMSNPLTRKPRSLSQNKPKNKLLTASKTATITKDRHAKVDGRDRRIRLPPVCAARIFQLTRELGFKTDGETVAWLLRKAEPAIIAATGTGISLPPPPPVSPAPFSPGLVPSSSSSGSLLFPSPSDYSPSLSFCEPKVVVSDDDQNEGKLLKKKKSVTRAEAAALPPFEYDLVTNFELEFSANEIAMLQSVTATDHDDFDKQA</sequence>
<evidence type="ECO:0000256" key="4">
    <source>
        <dbReference type="ARBA" id="ARBA00023163"/>
    </source>
</evidence>
<comment type="subcellular location">
    <subcellularLocation>
        <location evidence="1">Nucleus</location>
    </subcellularLocation>
</comment>
<accession>A0A1R3J9Q4</accession>
<keyword evidence="2" id="KW-0805">Transcription regulation</keyword>
<keyword evidence="9" id="KW-1185">Reference proteome</keyword>
<keyword evidence="5" id="KW-0539">Nucleus</keyword>
<dbReference type="GO" id="GO:0005634">
    <property type="term" value="C:nucleus"/>
    <property type="evidence" value="ECO:0007669"/>
    <property type="project" value="UniProtKB-SubCell"/>
</dbReference>
<dbReference type="Proteomes" id="UP000187203">
    <property type="component" value="Unassembled WGS sequence"/>
</dbReference>
<dbReference type="AlphaFoldDB" id="A0A1R3J9Q4"/>
<evidence type="ECO:0000256" key="6">
    <source>
        <dbReference type="SAM" id="MobiDB-lite"/>
    </source>
</evidence>
<feature type="region of interest" description="Disordered" evidence="6">
    <location>
        <begin position="1"/>
        <end position="29"/>
    </location>
</feature>
<feature type="domain" description="TCP" evidence="7">
    <location>
        <begin position="42"/>
        <end position="96"/>
    </location>
</feature>
<keyword evidence="3" id="KW-0238">DNA-binding</keyword>
<dbReference type="PROSITE" id="PS51369">
    <property type="entry name" value="TCP"/>
    <property type="match status" value="1"/>
</dbReference>